<dbReference type="OrthoDB" id="9783590at2"/>
<dbReference type="PROSITE" id="PS51371">
    <property type="entry name" value="CBS"/>
    <property type="match status" value="2"/>
</dbReference>
<evidence type="ECO:0000256" key="1">
    <source>
        <dbReference type="ARBA" id="ARBA00023122"/>
    </source>
</evidence>
<comment type="caution">
    <text evidence="4">The sequence shown here is derived from an EMBL/GenBank/DDBJ whole genome shotgun (WGS) entry which is preliminary data.</text>
</comment>
<accession>A0A916R8R5</accession>
<name>A0A916R8R5_9HYPH</name>
<keyword evidence="1 2" id="KW-0129">CBS domain</keyword>
<evidence type="ECO:0000256" key="2">
    <source>
        <dbReference type="PROSITE-ProRule" id="PRU00703"/>
    </source>
</evidence>
<evidence type="ECO:0000313" key="5">
    <source>
        <dbReference type="Proteomes" id="UP000596977"/>
    </source>
</evidence>
<feature type="domain" description="CBS" evidence="3">
    <location>
        <begin position="78"/>
        <end position="135"/>
    </location>
</feature>
<dbReference type="SMART" id="SM00116">
    <property type="entry name" value="CBS"/>
    <property type="match status" value="2"/>
</dbReference>
<protein>
    <recommendedName>
        <fullName evidence="3">CBS domain-containing protein</fullName>
    </recommendedName>
</protein>
<dbReference type="PANTHER" id="PTHR43080:SF2">
    <property type="entry name" value="CBS DOMAIN-CONTAINING PROTEIN"/>
    <property type="match status" value="1"/>
</dbReference>
<dbReference type="Gene3D" id="3.10.580.10">
    <property type="entry name" value="CBS-domain"/>
    <property type="match status" value="1"/>
</dbReference>
<dbReference type="InterPro" id="IPR000644">
    <property type="entry name" value="CBS_dom"/>
</dbReference>
<evidence type="ECO:0000313" key="4">
    <source>
        <dbReference type="EMBL" id="GGA46061.1"/>
    </source>
</evidence>
<sequence>MIRFLTVEKFMVSDIATLTPETEIGQAARFLADRGIAGAPVVDAGDELVGILTKKDCFKAALNAAYYGQWGGAVERYMTKDPETLDIALDIVSAAERFIARPYRLFPVTREGQMVGVLSRSDLLKAFLDVPSIPGS</sequence>
<dbReference type="RefSeq" id="WP_127074015.1">
    <property type="nucleotide sequence ID" value="NZ_BMKB01000002.1"/>
</dbReference>
<dbReference type="AlphaFoldDB" id="A0A916R8R5"/>
<dbReference type="EMBL" id="BMKB01000002">
    <property type="protein sequence ID" value="GGA46061.1"/>
    <property type="molecule type" value="Genomic_DNA"/>
</dbReference>
<dbReference type="SUPFAM" id="SSF54631">
    <property type="entry name" value="CBS-domain pair"/>
    <property type="match status" value="1"/>
</dbReference>
<feature type="domain" description="CBS" evidence="3">
    <location>
        <begin position="11"/>
        <end position="67"/>
    </location>
</feature>
<reference evidence="4 5" key="1">
    <citation type="journal article" date="2014" name="Int. J. Syst. Evol. Microbiol.">
        <title>Complete genome sequence of Corynebacterium casei LMG S-19264T (=DSM 44701T), isolated from a smear-ripened cheese.</title>
        <authorList>
            <consortium name="US DOE Joint Genome Institute (JGI-PGF)"/>
            <person name="Walter F."/>
            <person name="Albersmeier A."/>
            <person name="Kalinowski J."/>
            <person name="Ruckert C."/>
        </authorList>
    </citation>
    <scope>NUCLEOTIDE SEQUENCE [LARGE SCALE GENOMIC DNA]</scope>
    <source>
        <strain evidence="4 5">CGMCC 1.15896</strain>
    </source>
</reference>
<dbReference type="Pfam" id="PF00571">
    <property type="entry name" value="CBS"/>
    <property type="match status" value="2"/>
</dbReference>
<dbReference type="InterPro" id="IPR046342">
    <property type="entry name" value="CBS_dom_sf"/>
</dbReference>
<keyword evidence="5" id="KW-1185">Reference proteome</keyword>
<gene>
    <name evidence="4" type="ORF">GCM10011499_14760</name>
</gene>
<dbReference type="InterPro" id="IPR044729">
    <property type="entry name" value="CBS_bac"/>
</dbReference>
<proteinExistence type="predicted"/>
<organism evidence="4 5">
    <name type="scientific">Pelagibacterium lentulum</name>
    <dbReference type="NCBI Taxonomy" id="2029865"/>
    <lineage>
        <taxon>Bacteria</taxon>
        <taxon>Pseudomonadati</taxon>
        <taxon>Pseudomonadota</taxon>
        <taxon>Alphaproteobacteria</taxon>
        <taxon>Hyphomicrobiales</taxon>
        <taxon>Devosiaceae</taxon>
        <taxon>Pelagibacterium</taxon>
    </lineage>
</organism>
<dbReference type="InterPro" id="IPR051257">
    <property type="entry name" value="Diverse_CBS-Domain"/>
</dbReference>
<dbReference type="Proteomes" id="UP000596977">
    <property type="component" value="Unassembled WGS sequence"/>
</dbReference>
<dbReference type="PANTHER" id="PTHR43080">
    <property type="entry name" value="CBS DOMAIN-CONTAINING PROTEIN CBSX3, MITOCHONDRIAL"/>
    <property type="match status" value="1"/>
</dbReference>
<evidence type="ECO:0000259" key="3">
    <source>
        <dbReference type="PROSITE" id="PS51371"/>
    </source>
</evidence>
<dbReference type="CDD" id="cd04629">
    <property type="entry name" value="CBS_pair_bac"/>
    <property type="match status" value="1"/>
</dbReference>